<dbReference type="InterPro" id="IPR029063">
    <property type="entry name" value="SAM-dependent_MTases_sf"/>
</dbReference>
<dbReference type="AlphaFoldDB" id="A0A8S8XC78"/>
<accession>A0A8S8XC78</accession>
<keyword evidence="3" id="KW-1185">Reference proteome</keyword>
<evidence type="ECO:0000313" key="2">
    <source>
        <dbReference type="EMBL" id="GIL38826.1"/>
    </source>
</evidence>
<reference evidence="2" key="1">
    <citation type="submission" date="2021-02" db="EMBL/GenBank/DDBJ databases">
        <title>Genome sequence of Rhodospirillales sp. strain TMPK1 isolated from soil.</title>
        <authorList>
            <person name="Nakai R."/>
            <person name="Kusada H."/>
            <person name="Tamaki H."/>
        </authorList>
    </citation>
    <scope>NUCLEOTIDE SEQUENCE</scope>
    <source>
        <strain evidence="2">TMPK1</strain>
    </source>
</reference>
<dbReference type="EMBL" id="BOPV01000001">
    <property type="protein sequence ID" value="GIL38826.1"/>
    <property type="molecule type" value="Genomic_DNA"/>
</dbReference>
<protein>
    <submittedName>
        <fullName evidence="2">Methyltransferase type 11</fullName>
    </submittedName>
</protein>
<dbReference type="RefSeq" id="WP_420241886.1">
    <property type="nucleotide sequence ID" value="NZ_BOPV01000001.1"/>
</dbReference>
<dbReference type="GO" id="GO:0008757">
    <property type="term" value="F:S-adenosylmethionine-dependent methyltransferase activity"/>
    <property type="evidence" value="ECO:0007669"/>
    <property type="project" value="InterPro"/>
</dbReference>
<feature type="domain" description="Methyltransferase type 11" evidence="1">
    <location>
        <begin position="58"/>
        <end position="130"/>
    </location>
</feature>
<keyword evidence="2" id="KW-0808">Transferase</keyword>
<name>A0A8S8XC78_9PROT</name>
<gene>
    <name evidence="2" type="ORF">TMPK1_10630</name>
</gene>
<comment type="caution">
    <text evidence="2">The sequence shown here is derived from an EMBL/GenBank/DDBJ whole genome shotgun (WGS) entry which is preliminary data.</text>
</comment>
<dbReference type="Gene3D" id="3.40.50.150">
    <property type="entry name" value="Vaccinia Virus protein VP39"/>
    <property type="match status" value="1"/>
</dbReference>
<proteinExistence type="predicted"/>
<dbReference type="GO" id="GO:0032259">
    <property type="term" value="P:methylation"/>
    <property type="evidence" value="ECO:0007669"/>
    <property type="project" value="UniProtKB-KW"/>
</dbReference>
<evidence type="ECO:0000313" key="3">
    <source>
        <dbReference type="Proteomes" id="UP000681075"/>
    </source>
</evidence>
<evidence type="ECO:0000259" key="1">
    <source>
        <dbReference type="Pfam" id="PF08241"/>
    </source>
</evidence>
<sequence>MYRDVVDLRRFYESQLGQTTRRIIRRRVRELWPDLRGQRVLGLGYATPYLRQFTNEASHVAAVMPASQGVVFWPGEGPGLAALADEDDLPFADMSFDRVLVVHGFEGAEYRRPMLREIWRVLDAGGRLLVVAANRAGVWARTERTPFGQGSPYSATQLEAMLRDALFVPERSTRALYVPPFRSRMFLAGAGAWENIGRRWFPTFGGVNLVEASKQLYAPTPIRELTRAERKRLAVAPAPRLTQR</sequence>
<organism evidence="2 3">
    <name type="scientific">Roseiterribacter gracilis</name>
    <dbReference type="NCBI Taxonomy" id="2812848"/>
    <lineage>
        <taxon>Bacteria</taxon>
        <taxon>Pseudomonadati</taxon>
        <taxon>Pseudomonadota</taxon>
        <taxon>Alphaproteobacteria</taxon>
        <taxon>Rhodospirillales</taxon>
        <taxon>Roseiterribacteraceae</taxon>
        <taxon>Roseiterribacter</taxon>
    </lineage>
</organism>
<keyword evidence="2" id="KW-0489">Methyltransferase</keyword>
<dbReference type="SUPFAM" id="SSF53335">
    <property type="entry name" value="S-adenosyl-L-methionine-dependent methyltransferases"/>
    <property type="match status" value="1"/>
</dbReference>
<dbReference type="Pfam" id="PF08241">
    <property type="entry name" value="Methyltransf_11"/>
    <property type="match status" value="1"/>
</dbReference>
<dbReference type="Proteomes" id="UP000681075">
    <property type="component" value="Unassembled WGS sequence"/>
</dbReference>
<dbReference type="InterPro" id="IPR013216">
    <property type="entry name" value="Methyltransf_11"/>
</dbReference>